<evidence type="ECO:0000256" key="2">
    <source>
        <dbReference type="ARBA" id="ARBA00008255"/>
    </source>
</evidence>
<dbReference type="EMBL" id="FNRJ01000004">
    <property type="protein sequence ID" value="SEA54842.1"/>
    <property type="molecule type" value="Genomic_DNA"/>
</dbReference>
<keyword evidence="11" id="KW-1185">Reference proteome</keyword>
<dbReference type="OrthoDB" id="958025at2"/>
<accession>A0A1H4C434</accession>
<keyword evidence="5 9" id="KW-0812">Transmembrane</keyword>
<dbReference type="NCBIfam" id="TIGR01620">
    <property type="entry name" value="hyp_HI0043"/>
    <property type="match status" value="1"/>
</dbReference>
<keyword evidence="3" id="KW-1003">Cell membrane</keyword>
<dbReference type="AlphaFoldDB" id="A0A1H4C434"/>
<evidence type="ECO:0000313" key="11">
    <source>
        <dbReference type="Proteomes" id="UP000242469"/>
    </source>
</evidence>
<comment type="subcellular location">
    <subcellularLocation>
        <location evidence="1">Cell inner membrane</location>
        <topology evidence="1">Multi-pass membrane protein</topology>
    </subcellularLocation>
</comment>
<feature type="region of interest" description="Disordered" evidence="8">
    <location>
        <begin position="1"/>
        <end position="59"/>
    </location>
</feature>
<evidence type="ECO:0000256" key="3">
    <source>
        <dbReference type="ARBA" id="ARBA00022475"/>
    </source>
</evidence>
<protein>
    <submittedName>
        <fullName evidence="10">Putative membrane protein</fullName>
    </submittedName>
</protein>
<keyword evidence="7 9" id="KW-0472">Membrane</keyword>
<dbReference type="PANTHER" id="PTHR39342">
    <property type="entry name" value="UPF0283 MEMBRANE PROTEIN YCJF"/>
    <property type="match status" value="1"/>
</dbReference>
<keyword evidence="4" id="KW-0997">Cell inner membrane</keyword>
<dbReference type="InterPro" id="IPR021147">
    <property type="entry name" value="DUF697"/>
</dbReference>
<sequence length="340" mass="37146">MRDTPKWQRPIELPPEAMAADPAEHPPHQPARDIPLDKTQTVEDDTSLELPPSPPQSNVRSRGWLVPLLGTLVVLAIGAELYRLISWSISIHPLLGGAFSLLTLLLMLVVGIEIRRGLSGSRQLRQVQGLQQQAEALLQQTSHGDSTALLHQLEQRYHHTALKNELQGAITQLDSSYNDREIIQYLSRHALNQADRTAQRCVQRYSVESGVMVALSPWASFDMLLVAWRNLRMIREIATVYGIAPGLLTQGKLLKQVLQNLAFAGASEVAMDAGSALLGSSLTSSLSARAGQGIGAGLFTARTGLTAIKLCRPLPEQDQPKGLLQQISKGIVHKLSGRKN</sequence>
<organism evidence="10 11">
    <name type="scientific">Marinobacterium iners DSM 11526</name>
    <dbReference type="NCBI Taxonomy" id="1122198"/>
    <lineage>
        <taxon>Bacteria</taxon>
        <taxon>Pseudomonadati</taxon>
        <taxon>Pseudomonadota</taxon>
        <taxon>Gammaproteobacteria</taxon>
        <taxon>Oceanospirillales</taxon>
        <taxon>Oceanospirillaceae</taxon>
        <taxon>Marinobacterium</taxon>
    </lineage>
</organism>
<evidence type="ECO:0000256" key="7">
    <source>
        <dbReference type="ARBA" id="ARBA00023136"/>
    </source>
</evidence>
<keyword evidence="6 9" id="KW-1133">Transmembrane helix</keyword>
<reference evidence="11" key="1">
    <citation type="submission" date="2016-10" db="EMBL/GenBank/DDBJ databases">
        <authorList>
            <person name="Varghese N."/>
            <person name="Submissions S."/>
        </authorList>
    </citation>
    <scope>NUCLEOTIDE SEQUENCE [LARGE SCALE GENOMIC DNA]</scope>
    <source>
        <strain evidence="11">DSM 11526</strain>
    </source>
</reference>
<evidence type="ECO:0000256" key="4">
    <source>
        <dbReference type="ARBA" id="ARBA00022519"/>
    </source>
</evidence>
<dbReference type="Proteomes" id="UP000242469">
    <property type="component" value="Unassembled WGS sequence"/>
</dbReference>
<evidence type="ECO:0000313" key="10">
    <source>
        <dbReference type="EMBL" id="SEA54842.1"/>
    </source>
</evidence>
<evidence type="ECO:0000256" key="6">
    <source>
        <dbReference type="ARBA" id="ARBA00022989"/>
    </source>
</evidence>
<feature type="transmembrane region" description="Helical" evidence="9">
    <location>
        <begin position="91"/>
        <end position="112"/>
    </location>
</feature>
<dbReference type="RefSeq" id="WP_091824965.1">
    <property type="nucleotide sequence ID" value="NZ_FNRJ01000004.1"/>
</dbReference>
<dbReference type="Pfam" id="PF05128">
    <property type="entry name" value="DUF697"/>
    <property type="match status" value="1"/>
</dbReference>
<evidence type="ECO:0000256" key="1">
    <source>
        <dbReference type="ARBA" id="ARBA00004429"/>
    </source>
</evidence>
<comment type="similarity">
    <text evidence="2">Belongs to the UPF0283 family.</text>
</comment>
<dbReference type="PANTHER" id="PTHR39342:SF1">
    <property type="entry name" value="UPF0283 MEMBRANE PROTEIN YCJF"/>
    <property type="match status" value="1"/>
</dbReference>
<feature type="transmembrane region" description="Helical" evidence="9">
    <location>
        <begin position="64"/>
        <end position="85"/>
    </location>
</feature>
<evidence type="ECO:0000256" key="8">
    <source>
        <dbReference type="SAM" id="MobiDB-lite"/>
    </source>
</evidence>
<evidence type="ECO:0000256" key="5">
    <source>
        <dbReference type="ARBA" id="ARBA00022692"/>
    </source>
</evidence>
<proteinExistence type="inferred from homology"/>
<dbReference type="GO" id="GO:0005886">
    <property type="term" value="C:plasma membrane"/>
    <property type="evidence" value="ECO:0007669"/>
    <property type="project" value="UniProtKB-SubCell"/>
</dbReference>
<name>A0A1H4C434_9GAMM</name>
<evidence type="ECO:0000256" key="9">
    <source>
        <dbReference type="SAM" id="Phobius"/>
    </source>
</evidence>
<gene>
    <name evidence="10" type="ORF">SAMN02745729_104166</name>
</gene>
<dbReference type="STRING" id="1122198.SAMN02745729_104166"/>
<dbReference type="InterPro" id="IPR006507">
    <property type="entry name" value="UPF0283"/>
</dbReference>
<feature type="compositionally biased region" description="Basic and acidic residues" evidence="8">
    <location>
        <begin position="22"/>
        <end position="36"/>
    </location>
</feature>